<feature type="compositionally biased region" description="Basic residues" evidence="1">
    <location>
        <begin position="121"/>
        <end position="136"/>
    </location>
</feature>
<dbReference type="SUPFAM" id="SSF51905">
    <property type="entry name" value="FAD/NAD(P)-binding domain"/>
    <property type="match status" value="1"/>
</dbReference>
<accession>A0A7W7RM70</accession>
<dbReference type="Proteomes" id="UP000523007">
    <property type="component" value="Unassembled WGS sequence"/>
</dbReference>
<organism evidence="2 3">
    <name type="scientific">Lipingzhangella halophila</name>
    <dbReference type="NCBI Taxonomy" id="1783352"/>
    <lineage>
        <taxon>Bacteria</taxon>
        <taxon>Bacillati</taxon>
        <taxon>Actinomycetota</taxon>
        <taxon>Actinomycetes</taxon>
        <taxon>Streptosporangiales</taxon>
        <taxon>Nocardiopsidaceae</taxon>
        <taxon>Lipingzhangella</taxon>
    </lineage>
</organism>
<comment type="caution">
    <text evidence="2">The sequence shown here is derived from an EMBL/GenBank/DDBJ whole genome shotgun (WGS) entry which is preliminary data.</text>
</comment>
<dbReference type="Gene3D" id="3.30.9.10">
    <property type="entry name" value="D-Amino Acid Oxidase, subunit A, domain 2"/>
    <property type="match status" value="1"/>
</dbReference>
<evidence type="ECO:0000313" key="2">
    <source>
        <dbReference type="EMBL" id="MBB4934565.1"/>
    </source>
</evidence>
<dbReference type="Gene3D" id="3.50.50.60">
    <property type="entry name" value="FAD/NAD(P)-binding domain"/>
    <property type="match status" value="1"/>
</dbReference>
<reference evidence="2 3" key="1">
    <citation type="submission" date="2020-08" db="EMBL/GenBank/DDBJ databases">
        <title>Sequencing the genomes of 1000 actinobacteria strains.</title>
        <authorList>
            <person name="Klenk H.-P."/>
        </authorList>
    </citation>
    <scope>NUCLEOTIDE SEQUENCE [LARGE SCALE GENOMIC DNA]</scope>
    <source>
        <strain evidence="2 3">DSM 102030</strain>
    </source>
</reference>
<evidence type="ECO:0000313" key="3">
    <source>
        <dbReference type="Proteomes" id="UP000523007"/>
    </source>
</evidence>
<dbReference type="PANTHER" id="PTHR46865">
    <property type="entry name" value="OXIDOREDUCTASE-RELATED"/>
    <property type="match status" value="1"/>
</dbReference>
<feature type="region of interest" description="Disordered" evidence="1">
    <location>
        <begin position="100"/>
        <end position="159"/>
    </location>
</feature>
<dbReference type="AlphaFoldDB" id="A0A7W7RM70"/>
<protein>
    <submittedName>
        <fullName evidence="2">2-polyprenyl-6-methoxyphenol hydroxylase-like FAD-dependent oxidoreductase</fullName>
    </submittedName>
</protein>
<evidence type="ECO:0000256" key="1">
    <source>
        <dbReference type="SAM" id="MobiDB-lite"/>
    </source>
</evidence>
<proteinExistence type="predicted"/>
<sequence>MERAAELRTGGQRLEMTGDGVEALHRLGVLERARAAGGVPPSNGAFVFGANGRPVPMPDVSDGEPPERTTLAIKRGVLGQILYEHARDDVEYVFDDSITGIEQAGDGSGSGTGVRDAPAPRVRRRGPGKAGARRVLFRFAGGRTTASSSRPRPPRPFGS</sequence>
<dbReference type="RefSeq" id="WP_184582730.1">
    <property type="nucleotide sequence ID" value="NZ_JACHJT010000001.1"/>
</dbReference>
<gene>
    <name evidence="2" type="ORF">F4561_005385</name>
</gene>
<dbReference type="EMBL" id="JACHJT010000001">
    <property type="protein sequence ID" value="MBB4934565.1"/>
    <property type="molecule type" value="Genomic_DNA"/>
</dbReference>
<dbReference type="InterPro" id="IPR036188">
    <property type="entry name" value="FAD/NAD-bd_sf"/>
</dbReference>
<keyword evidence="3" id="KW-1185">Reference proteome</keyword>
<dbReference type="InterPro" id="IPR051704">
    <property type="entry name" value="FAD_aromatic-hydroxylase"/>
</dbReference>
<name>A0A7W7RM70_9ACTN</name>